<evidence type="ECO:0000259" key="7">
    <source>
        <dbReference type="Pfam" id="PF08292"/>
    </source>
</evidence>
<dbReference type="GO" id="GO:0042797">
    <property type="term" value="P:tRNA transcription by RNA polymerase III"/>
    <property type="evidence" value="ECO:0007669"/>
    <property type="project" value="EnsemblFungi"/>
</dbReference>
<dbReference type="GO" id="GO:0005666">
    <property type="term" value="C:RNA polymerase III complex"/>
    <property type="evidence" value="ECO:0007669"/>
    <property type="project" value="EnsemblFungi"/>
</dbReference>
<name>A0A167E815_9ASCO</name>
<dbReference type="Proteomes" id="UP000189580">
    <property type="component" value="Chromosome d"/>
</dbReference>
<comment type="subcellular location">
    <subcellularLocation>
        <location evidence="1 6">Nucleus</location>
    </subcellularLocation>
</comment>
<proteinExistence type="inferred from homology"/>
<dbReference type="Gene3D" id="2.40.50.140">
    <property type="entry name" value="Nucleic acid-binding proteins"/>
    <property type="match status" value="1"/>
</dbReference>
<evidence type="ECO:0000256" key="3">
    <source>
        <dbReference type="ARBA" id="ARBA00022478"/>
    </source>
</evidence>
<dbReference type="PANTHER" id="PTHR12709">
    <property type="entry name" value="DNA-DIRECTED RNA POLYMERASE II, III"/>
    <property type="match status" value="1"/>
</dbReference>
<sequence>MIVFRPFVGEILVGWVSSCTEEGINVKMEFFDDIHIPKSLLFEECSFVPREQAWLWKTEESELYIDTNEKIRFRVEQEIFSNQPPKRPGVEEEEQVHNQVPPYSIIGSCQTDGMGLVSWWE</sequence>
<keyword evidence="5 6" id="KW-0539">Nucleus</keyword>
<evidence type="ECO:0000256" key="5">
    <source>
        <dbReference type="ARBA" id="ARBA00023242"/>
    </source>
</evidence>
<dbReference type="Pfam" id="PF08292">
    <property type="entry name" value="RNA_pol_Rbc25"/>
    <property type="match status" value="1"/>
</dbReference>
<evidence type="ECO:0000256" key="6">
    <source>
        <dbReference type="RuleBase" id="RU369086"/>
    </source>
</evidence>
<evidence type="ECO:0000313" key="9">
    <source>
        <dbReference type="Proteomes" id="UP000189580"/>
    </source>
</evidence>
<evidence type="ECO:0000313" key="8">
    <source>
        <dbReference type="EMBL" id="ANB13754.1"/>
    </source>
</evidence>
<dbReference type="GeneID" id="30036857"/>
<dbReference type="GO" id="GO:0003899">
    <property type="term" value="F:DNA-directed RNA polymerase activity"/>
    <property type="evidence" value="ECO:0007669"/>
    <property type="project" value="EnsemblFungi"/>
</dbReference>
<dbReference type="GO" id="GO:0006384">
    <property type="term" value="P:transcription initiation at RNA polymerase III promoter"/>
    <property type="evidence" value="ECO:0007669"/>
    <property type="project" value="EnsemblFungi"/>
</dbReference>
<dbReference type="AlphaFoldDB" id="A0A167E815"/>
<gene>
    <name evidence="8" type="primary">RPC25</name>
    <name evidence="8" type="ORF">AWJ20_4698</name>
</gene>
<dbReference type="RefSeq" id="XP_018736231.1">
    <property type="nucleotide sequence ID" value="XM_018881786.1"/>
</dbReference>
<dbReference type="GO" id="GO:0000785">
    <property type="term" value="C:chromatin"/>
    <property type="evidence" value="ECO:0007669"/>
    <property type="project" value="EnsemblFungi"/>
</dbReference>
<dbReference type="InterPro" id="IPR012340">
    <property type="entry name" value="NA-bd_OB-fold"/>
</dbReference>
<dbReference type="FunFam" id="2.40.50.140:FF:000221">
    <property type="entry name" value="DNA-directed RNA polymerase III subunit"/>
    <property type="match status" value="1"/>
</dbReference>
<comment type="similarity">
    <text evidence="2">Belongs to the eukaryotic RPB7/RPC8 RNA polymerase subunit family.</text>
</comment>
<dbReference type="KEGG" id="slb:AWJ20_4698"/>
<protein>
    <recommendedName>
        <fullName evidence="6">DNA-directed RNA polymerase subunit</fullName>
    </recommendedName>
</protein>
<comment type="function">
    <text evidence="6">DNA-dependent RNA polymerase which catalyzes the transcription of DNA into RNA using the four ribonucleoside triphosphates as substrates.</text>
</comment>
<dbReference type="SUPFAM" id="SSF50249">
    <property type="entry name" value="Nucleic acid-binding proteins"/>
    <property type="match status" value="1"/>
</dbReference>
<reference evidence="8 9" key="1">
    <citation type="submission" date="2016-02" db="EMBL/GenBank/DDBJ databases">
        <title>Complete genome sequence and transcriptome regulation of the pentose utilising yeast Sugiyamaella lignohabitans.</title>
        <authorList>
            <person name="Bellasio M."/>
            <person name="Peymann A."/>
            <person name="Valli M."/>
            <person name="Sipitzky M."/>
            <person name="Graf A."/>
            <person name="Sauer M."/>
            <person name="Marx H."/>
            <person name="Mattanovich D."/>
        </authorList>
    </citation>
    <scope>NUCLEOTIDE SEQUENCE [LARGE SCALE GENOMIC DNA]</scope>
    <source>
        <strain evidence="8 9">CBS 10342</strain>
    </source>
</reference>
<evidence type="ECO:0000256" key="2">
    <source>
        <dbReference type="ARBA" id="ARBA00009307"/>
    </source>
</evidence>
<evidence type="ECO:0000256" key="1">
    <source>
        <dbReference type="ARBA" id="ARBA00004123"/>
    </source>
</evidence>
<dbReference type="InterPro" id="IPR045113">
    <property type="entry name" value="Rpb7-like"/>
</dbReference>
<feature type="domain" description="RNA polymerase III subunit Rpc25" evidence="7">
    <location>
        <begin position="10"/>
        <end position="120"/>
    </location>
</feature>
<dbReference type="PANTHER" id="PTHR12709:SF1">
    <property type="entry name" value="DNA-DIRECTED RNA POLYMERASE III SUBUNIT RPC8"/>
    <property type="match status" value="1"/>
</dbReference>
<dbReference type="InterPro" id="IPR013238">
    <property type="entry name" value="RNA_pol_III_Rbc25"/>
</dbReference>
<dbReference type="GO" id="GO:0006386">
    <property type="term" value="P:termination of RNA polymerase III transcription"/>
    <property type="evidence" value="ECO:0007669"/>
    <property type="project" value="EnsemblFungi"/>
</dbReference>
<dbReference type="OrthoDB" id="10256606at2759"/>
<keyword evidence="3 6" id="KW-0240">DNA-directed RNA polymerase</keyword>
<dbReference type="EMBL" id="CP014502">
    <property type="protein sequence ID" value="ANB13754.1"/>
    <property type="molecule type" value="Genomic_DNA"/>
</dbReference>
<organism evidence="8 9">
    <name type="scientific">Sugiyamaella lignohabitans</name>
    <dbReference type="NCBI Taxonomy" id="796027"/>
    <lineage>
        <taxon>Eukaryota</taxon>
        <taxon>Fungi</taxon>
        <taxon>Dikarya</taxon>
        <taxon>Ascomycota</taxon>
        <taxon>Saccharomycotina</taxon>
        <taxon>Dipodascomycetes</taxon>
        <taxon>Dipodascales</taxon>
        <taxon>Trichomonascaceae</taxon>
        <taxon>Sugiyamaella</taxon>
    </lineage>
</organism>
<evidence type="ECO:0000256" key="4">
    <source>
        <dbReference type="ARBA" id="ARBA00023163"/>
    </source>
</evidence>
<keyword evidence="4 6" id="KW-0804">Transcription</keyword>
<keyword evidence="9" id="KW-1185">Reference proteome</keyword>
<accession>A0A167E815</accession>